<dbReference type="AlphaFoldDB" id="A0A2P2KC05"/>
<dbReference type="EMBL" id="GGEC01022766">
    <property type="protein sequence ID" value="MBX03250.1"/>
    <property type="molecule type" value="Transcribed_RNA"/>
</dbReference>
<evidence type="ECO:0000313" key="1">
    <source>
        <dbReference type="EMBL" id="MBX03250.1"/>
    </source>
</evidence>
<protein>
    <submittedName>
        <fullName evidence="1">3-deoxy-manno-octulosonate cytidylyltransferase-like</fullName>
    </submittedName>
</protein>
<proteinExistence type="predicted"/>
<accession>A0A2P2KC05</accession>
<reference evidence="1" key="1">
    <citation type="submission" date="2018-02" db="EMBL/GenBank/DDBJ databases">
        <title>Rhizophora mucronata_Transcriptome.</title>
        <authorList>
            <person name="Meera S.P."/>
            <person name="Sreeshan A."/>
            <person name="Augustine A."/>
        </authorList>
    </citation>
    <scope>NUCLEOTIDE SEQUENCE</scope>
    <source>
        <tissue evidence="1">Leaf</tissue>
    </source>
</reference>
<name>A0A2P2KC05_RHIMU</name>
<keyword evidence="1" id="KW-0548">Nucleotidyltransferase</keyword>
<sequence length="29" mass="3526">MVQKDVMNHFKSWRRNMMLLSISRVMSLS</sequence>
<organism evidence="1">
    <name type="scientific">Rhizophora mucronata</name>
    <name type="common">Asiatic mangrove</name>
    <dbReference type="NCBI Taxonomy" id="61149"/>
    <lineage>
        <taxon>Eukaryota</taxon>
        <taxon>Viridiplantae</taxon>
        <taxon>Streptophyta</taxon>
        <taxon>Embryophyta</taxon>
        <taxon>Tracheophyta</taxon>
        <taxon>Spermatophyta</taxon>
        <taxon>Magnoliopsida</taxon>
        <taxon>eudicotyledons</taxon>
        <taxon>Gunneridae</taxon>
        <taxon>Pentapetalae</taxon>
        <taxon>rosids</taxon>
        <taxon>fabids</taxon>
        <taxon>Malpighiales</taxon>
        <taxon>Rhizophoraceae</taxon>
        <taxon>Rhizophora</taxon>
    </lineage>
</organism>
<keyword evidence="1" id="KW-0808">Transferase</keyword>
<dbReference type="GO" id="GO:0016779">
    <property type="term" value="F:nucleotidyltransferase activity"/>
    <property type="evidence" value="ECO:0007669"/>
    <property type="project" value="UniProtKB-KW"/>
</dbReference>